<dbReference type="PANTHER" id="PTHR21015">
    <property type="entry name" value="UDP-N-ACETYLGLUCOSAMINE--N-ACETYLMURAMYL-(PENTAPEPTIDE) PYROPHOSPHORYL-UNDECAPRENOL N-ACETYLGLUCOSAMINE TRANSFERASE 1"/>
    <property type="match status" value="1"/>
</dbReference>
<evidence type="ECO:0000256" key="8">
    <source>
        <dbReference type="ARBA" id="ARBA00023306"/>
    </source>
</evidence>
<keyword evidence="4 10" id="KW-0808">Transferase</keyword>
<dbReference type="EMBL" id="JXYS01000001">
    <property type="protein sequence ID" value="KJF19052.1"/>
    <property type="molecule type" value="Genomic_DNA"/>
</dbReference>
<comment type="catalytic activity">
    <reaction evidence="10">
        <text>di-trans,octa-cis-undecaprenyl diphospho-N-acetyl-alpha-D-muramoyl-L-alanyl-D-glutamyl-meso-2,6-diaminopimeloyl-D-alanyl-D-alanine + UDP-N-acetyl-alpha-D-glucosamine = di-trans,octa-cis-undecaprenyl diphospho-[N-acetyl-alpha-D-glucosaminyl-(1-&gt;4)]-N-acetyl-alpha-D-muramoyl-L-alanyl-D-glutamyl-meso-2,6-diaminopimeloyl-D-alanyl-D-alanine + UDP + H(+)</text>
        <dbReference type="Rhea" id="RHEA:31227"/>
        <dbReference type="ChEBI" id="CHEBI:15378"/>
        <dbReference type="ChEBI" id="CHEBI:57705"/>
        <dbReference type="ChEBI" id="CHEBI:58223"/>
        <dbReference type="ChEBI" id="CHEBI:61387"/>
        <dbReference type="ChEBI" id="CHEBI:61388"/>
        <dbReference type="EC" id="2.4.1.227"/>
    </reaction>
</comment>
<comment type="pathway">
    <text evidence="10">Cell wall biogenesis; peptidoglycan biosynthesis.</text>
</comment>
<keyword evidence="15" id="KW-1185">Reference proteome</keyword>
<accession>A0A0D8HMR6</accession>
<evidence type="ECO:0000256" key="11">
    <source>
        <dbReference type="SAM" id="Phobius"/>
    </source>
</evidence>
<keyword evidence="2 10" id="KW-0132">Cell division</keyword>
<comment type="function">
    <text evidence="10">Cell wall formation. Catalyzes the transfer of a GlcNAc subunit on undecaprenyl-pyrophosphoryl-MurNAc-pentapeptide (lipid intermediate I) to form undecaprenyl-pyrophosphoryl-MurNAc-(pentapeptide)GlcNAc (lipid intermediate II).</text>
</comment>
<evidence type="ECO:0000256" key="1">
    <source>
        <dbReference type="ARBA" id="ARBA00022475"/>
    </source>
</evidence>
<dbReference type="AlphaFoldDB" id="A0A0D8HMR6"/>
<evidence type="ECO:0000256" key="9">
    <source>
        <dbReference type="ARBA" id="ARBA00023316"/>
    </source>
</evidence>
<evidence type="ECO:0000313" key="14">
    <source>
        <dbReference type="EMBL" id="KJF19052.1"/>
    </source>
</evidence>
<evidence type="ECO:0000259" key="12">
    <source>
        <dbReference type="Pfam" id="PF03033"/>
    </source>
</evidence>
<keyword evidence="6 10" id="KW-0573">Peptidoglycan synthesis</keyword>
<dbReference type="GO" id="GO:0008360">
    <property type="term" value="P:regulation of cell shape"/>
    <property type="evidence" value="ECO:0007669"/>
    <property type="project" value="UniProtKB-KW"/>
</dbReference>
<comment type="similarity">
    <text evidence="10">Belongs to the glycosyltransferase 28 family. MurG subfamily.</text>
</comment>
<dbReference type="CDD" id="cd03785">
    <property type="entry name" value="GT28_MurG"/>
    <property type="match status" value="1"/>
</dbReference>
<evidence type="ECO:0000256" key="2">
    <source>
        <dbReference type="ARBA" id="ARBA00022618"/>
    </source>
</evidence>
<dbReference type="InterPro" id="IPR007235">
    <property type="entry name" value="Glyco_trans_28_C"/>
</dbReference>
<evidence type="ECO:0000256" key="7">
    <source>
        <dbReference type="ARBA" id="ARBA00023136"/>
    </source>
</evidence>
<organism evidence="14 15">
    <name type="scientific">Acidithrix ferrooxidans</name>
    <dbReference type="NCBI Taxonomy" id="1280514"/>
    <lineage>
        <taxon>Bacteria</taxon>
        <taxon>Bacillati</taxon>
        <taxon>Actinomycetota</taxon>
        <taxon>Acidimicrobiia</taxon>
        <taxon>Acidimicrobiales</taxon>
        <taxon>Acidimicrobiaceae</taxon>
        <taxon>Acidithrix</taxon>
    </lineage>
</organism>
<keyword evidence="8 10" id="KW-0131">Cell cycle</keyword>
<feature type="binding site" evidence="10">
    <location>
        <begin position="10"/>
        <end position="12"/>
    </location>
    <ligand>
        <name>UDP-N-acetyl-alpha-D-glucosamine</name>
        <dbReference type="ChEBI" id="CHEBI:57705"/>
    </ligand>
</feature>
<gene>
    <name evidence="14" type="primary">murG1</name>
    <name evidence="10" type="synonym">murG</name>
    <name evidence="14" type="ORF">AXFE_00890</name>
</gene>
<dbReference type="GO" id="GO:0071555">
    <property type="term" value="P:cell wall organization"/>
    <property type="evidence" value="ECO:0007669"/>
    <property type="project" value="UniProtKB-KW"/>
</dbReference>
<feature type="binding site" evidence="10">
    <location>
        <position position="208"/>
    </location>
    <ligand>
        <name>UDP-N-acetyl-alpha-D-glucosamine</name>
        <dbReference type="ChEBI" id="CHEBI:57705"/>
    </ligand>
</feature>
<dbReference type="STRING" id="1280514.AXFE_00890"/>
<evidence type="ECO:0000256" key="10">
    <source>
        <dbReference type="HAMAP-Rule" id="MF_00033"/>
    </source>
</evidence>
<feature type="transmembrane region" description="Helical" evidence="11">
    <location>
        <begin position="97"/>
        <end position="122"/>
    </location>
</feature>
<dbReference type="GO" id="GO:0050511">
    <property type="term" value="F:undecaprenyldiphospho-muramoylpentapeptide beta-N-acetylglucosaminyltransferase activity"/>
    <property type="evidence" value="ECO:0007669"/>
    <property type="project" value="UniProtKB-UniRule"/>
</dbReference>
<dbReference type="EC" id="2.4.1.227" evidence="10"/>
<feature type="domain" description="Glycosyl transferase family 28 C-terminal" evidence="13">
    <location>
        <begin position="202"/>
        <end position="354"/>
    </location>
</feature>
<dbReference type="InterPro" id="IPR006009">
    <property type="entry name" value="GlcNAc_MurG"/>
</dbReference>
<name>A0A0D8HMR6_9ACTN</name>
<dbReference type="OrthoDB" id="9808936at2"/>
<dbReference type="GO" id="GO:0005975">
    <property type="term" value="P:carbohydrate metabolic process"/>
    <property type="evidence" value="ECO:0007669"/>
    <property type="project" value="InterPro"/>
</dbReference>
<dbReference type="SUPFAM" id="SSF53756">
    <property type="entry name" value="UDP-Glycosyltransferase/glycogen phosphorylase"/>
    <property type="match status" value="1"/>
</dbReference>
<keyword evidence="9 10" id="KW-0961">Cell wall biogenesis/degradation</keyword>
<dbReference type="Pfam" id="PF03033">
    <property type="entry name" value="Glyco_transf_28"/>
    <property type="match status" value="1"/>
</dbReference>
<dbReference type="InterPro" id="IPR004276">
    <property type="entry name" value="GlycoTrans_28_N"/>
</dbReference>
<keyword evidence="11" id="KW-1133">Transmembrane helix</keyword>
<dbReference type="PATRIC" id="fig|1280514.3.peg.125"/>
<keyword evidence="7 10" id="KW-0472">Membrane</keyword>
<evidence type="ECO:0000256" key="4">
    <source>
        <dbReference type="ARBA" id="ARBA00022679"/>
    </source>
</evidence>
<evidence type="ECO:0000256" key="6">
    <source>
        <dbReference type="ARBA" id="ARBA00022984"/>
    </source>
</evidence>
<dbReference type="GO" id="GO:0005886">
    <property type="term" value="C:plasma membrane"/>
    <property type="evidence" value="ECO:0007669"/>
    <property type="project" value="UniProtKB-SubCell"/>
</dbReference>
<feature type="domain" description="Glycosyltransferase family 28 N-terminal" evidence="12">
    <location>
        <begin position="3"/>
        <end position="144"/>
    </location>
</feature>
<evidence type="ECO:0000259" key="13">
    <source>
        <dbReference type="Pfam" id="PF04101"/>
    </source>
</evidence>
<dbReference type="RefSeq" id="WP_152625759.1">
    <property type="nucleotide sequence ID" value="NZ_JXYS01000001.1"/>
</dbReference>
<dbReference type="HAMAP" id="MF_00033">
    <property type="entry name" value="MurG"/>
    <property type="match status" value="1"/>
</dbReference>
<dbReference type="GO" id="GO:0051301">
    <property type="term" value="P:cell division"/>
    <property type="evidence" value="ECO:0007669"/>
    <property type="project" value="UniProtKB-KW"/>
</dbReference>
<protein>
    <recommendedName>
        <fullName evidence="10">UDP-N-acetylglucosamine--N-acetylmuramyl-(pentapeptide) pyrophosphoryl-undecaprenol N-acetylglucosamine transferase</fullName>
        <ecNumber evidence="10">2.4.1.227</ecNumber>
    </recommendedName>
    <alternativeName>
        <fullName evidence="10">Undecaprenyl-PP-MurNAc-pentapeptide-UDPGlcNAc GlcNAc transferase</fullName>
    </alternativeName>
</protein>
<keyword evidence="3 10" id="KW-0328">Glycosyltransferase</keyword>
<keyword evidence="5 10" id="KW-0133">Cell shape</keyword>
<evidence type="ECO:0000256" key="3">
    <source>
        <dbReference type="ARBA" id="ARBA00022676"/>
    </source>
</evidence>
<evidence type="ECO:0000256" key="5">
    <source>
        <dbReference type="ARBA" id="ARBA00022960"/>
    </source>
</evidence>
<feature type="binding site" evidence="10">
    <location>
        <position position="126"/>
    </location>
    <ligand>
        <name>UDP-N-acetyl-alpha-D-glucosamine</name>
        <dbReference type="ChEBI" id="CHEBI:57705"/>
    </ligand>
</feature>
<feature type="binding site" evidence="10">
    <location>
        <position position="171"/>
    </location>
    <ligand>
        <name>UDP-N-acetyl-alpha-D-glucosamine</name>
        <dbReference type="ChEBI" id="CHEBI:57705"/>
    </ligand>
</feature>
<comment type="subcellular location">
    <subcellularLocation>
        <location evidence="10">Cell membrane</location>
        <topology evidence="10">Peripheral membrane protein</topology>
        <orientation evidence="10">Cytoplasmic side</orientation>
    </subcellularLocation>
</comment>
<keyword evidence="1 10" id="KW-1003">Cell membrane</keyword>
<comment type="caution">
    <text evidence="14">The sequence shown here is derived from an EMBL/GenBank/DDBJ whole genome shotgun (WGS) entry which is preliminary data.</text>
</comment>
<evidence type="ECO:0000313" key="15">
    <source>
        <dbReference type="Proteomes" id="UP000032360"/>
    </source>
</evidence>
<reference evidence="14 15" key="1">
    <citation type="submission" date="2015-01" db="EMBL/GenBank/DDBJ databases">
        <title>Draft genome of the acidophilic iron oxidizer Acidithrix ferrooxidans strain Py-F3.</title>
        <authorList>
            <person name="Poehlein A."/>
            <person name="Eisen S."/>
            <person name="Schloemann M."/>
            <person name="Johnson B.D."/>
            <person name="Daniel R."/>
            <person name="Muehling M."/>
        </authorList>
    </citation>
    <scope>NUCLEOTIDE SEQUENCE [LARGE SCALE GENOMIC DNA]</scope>
    <source>
        <strain evidence="14 15">Py-F3</strain>
    </source>
</reference>
<dbReference type="Pfam" id="PF04101">
    <property type="entry name" value="Glyco_tran_28_C"/>
    <property type="match status" value="1"/>
</dbReference>
<dbReference type="GO" id="GO:0009252">
    <property type="term" value="P:peptidoglycan biosynthetic process"/>
    <property type="evidence" value="ECO:0007669"/>
    <property type="project" value="UniProtKB-UniRule"/>
</dbReference>
<dbReference type="Proteomes" id="UP000032360">
    <property type="component" value="Unassembled WGS sequence"/>
</dbReference>
<proteinExistence type="inferred from homology"/>
<keyword evidence="11" id="KW-0812">Transmembrane</keyword>
<dbReference type="Gene3D" id="3.40.50.2000">
    <property type="entry name" value="Glycogen Phosphorylase B"/>
    <property type="match status" value="2"/>
</dbReference>
<dbReference type="PANTHER" id="PTHR21015:SF22">
    <property type="entry name" value="GLYCOSYLTRANSFERASE"/>
    <property type="match status" value="1"/>
</dbReference>
<sequence length="382" mass="41569">MKVVIGAAGTGGHIYPAVAVAQCLEDRSISASEICFVTSSRPVEDAIFSQLPYGRERLDVRGITASSTVLSKVRGVASLVSASFAIRALLKVQRPKVAIVFGGYISVVVALASYSLGIPVLVVETNSVMGRANRLISKLAKEIFLSFEESKIHRGKIDPNGFANRSGVPLRREIMAVDVSKEARRDLFSKAGFEVDEIDSFVVIFGGSLGSRRINDAIIATLSNFPNRFPKVGFFVITGERDFGEVRQELTEVSKVSSAQVVFENYSDELYSYMGNADLVISRAGSNTVAELDYFGVPAILIPLPNSPGDHQTKNARWYCERSEAVFVREGDFSPALLGDMIEKLISSPTKVFHQSFPNKPSDDEVGDAAIRIAKRAIDYAL</sequence>
<dbReference type="GO" id="GO:0051991">
    <property type="term" value="F:UDP-N-acetyl-D-glucosamine:N-acetylmuramoyl-L-alanyl-D-glutamyl-meso-2,6-diaminopimelyl-D-alanyl-D-alanine-diphosphoundecaprenol 4-beta-N-acetylglucosaminlytransferase activity"/>
    <property type="evidence" value="ECO:0007669"/>
    <property type="project" value="RHEA"/>
</dbReference>
<feature type="binding site" evidence="10">
    <location>
        <position position="312"/>
    </location>
    <ligand>
        <name>UDP-N-acetyl-alpha-D-glucosamine</name>
        <dbReference type="ChEBI" id="CHEBI:57705"/>
    </ligand>
</feature>
<dbReference type="UniPathway" id="UPA00219"/>
<comment type="caution">
    <text evidence="10">Lacks conserved residue(s) required for the propagation of feature annotation.</text>
</comment>